<dbReference type="InterPro" id="IPR047112">
    <property type="entry name" value="RecG/Mfd"/>
</dbReference>
<dbReference type="SMART" id="SM00490">
    <property type="entry name" value="HELICc"/>
    <property type="match status" value="1"/>
</dbReference>
<protein>
    <submittedName>
        <fullName evidence="10">ATP-dependent DNA helicase RecG</fullName>
    </submittedName>
</protein>
<dbReference type="InterPro" id="IPR045562">
    <property type="entry name" value="RecG_dom3_C"/>
</dbReference>
<dbReference type="PATRIC" id="fig|1618336.3.peg.537"/>
<dbReference type="GO" id="GO:0016787">
    <property type="term" value="F:hydrolase activity"/>
    <property type="evidence" value="ECO:0007669"/>
    <property type="project" value="UniProtKB-KW"/>
</dbReference>
<evidence type="ECO:0000256" key="2">
    <source>
        <dbReference type="ARBA" id="ARBA00022763"/>
    </source>
</evidence>
<sequence>MKSFKIKVGLLTSANKKADLKNDDLIIGTHAILQKDVHISNLGLIIIDEQHRFGVKQRAHLRQSTDHRLPSTDENSCGCRSSVVGKQIIPHLLSMTATPIPRTLALSVYGDLDLSIINEMPVGRQKVLTKVINAHNRDRAYRHIREQIRKGRQGFVICPLIKPKDVIKINLFDADRKSAVKEYEKLSKEIFPDLRIGLMHGKMKPKEKDETMKKFTTGKIDILVSTAVVEVGIDIANATVMMIESAERFGLAQLHQFRGRVGRGEHQSYCFLFAEAWSENTKQRLNAMVTCHNGFELAEKDLEIRGPGELSGLRQSGLPDLKMASLSDTILIKKARSAAEGIIKDGIEKYPKLQEKLAELVGERHLE</sequence>
<dbReference type="GO" id="GO:0003677">
    <property type="term" value="F:DNA binding"/>
    <property type="evidence" value="ECO:0007669"/>
    <property type="project" value="UniProtKB-KW"/>
</dbReference>
<comment type="caution">
    <text evidence="10">The sequence shown here is derived from an EMBL/GenBank/DDBJ whole genome shotgun (WGS) entry which is preliminary data.</text>
</comment>
<evidence type="ECO:0000256" key="6">
    <source>
        <dbReference type="ARBA" id="ARBA00023125"/>
    </source>
</evidence>
<dbReference type="Pfam" id="PF00270">
    <property type="entry name" value="DEAD"/>
    <property type="match status" value="1"/>
</dbReference>
<dbReference type="GO" id="GO:0005524">
    <property type="term" value="F:ATP binding"/>
    <property type="evidence" value="ECO:0007669"/>
    <property type="project" value="UniProtKB-KW"/>
</dbReference>
<feature type="domain" description="Helicase ATP-binding" evidence="8">
    <location>
        <begin position="1"/>
        <end position="117"/>
    </location>
</feature>
<keyword evidence="6" id="KW-0238">DNA-binding</keyword>
<keyword evidence="4 10" id="KW-0347">Helicase</keyword>
<proteinExistence type="predicted"/>
<reference evidence="10 11" key="1">
    <citation type="journal article" date="2015" name="Nature">
        <title>rRNA introns, odd ribosomes, and small enigmatic genomes across a large radiation of phyla.</title>
        <authorList>
            <person name="Brown C.T."/>
            <person name="Hug L.A."/>
            <person name="Thomas B.C."/>
            <person name="Sharon I."/>
            <person name="Castelle C.J."/>
            <person name="Singh A."/>
            <person name="Wilkins M.J."/>
            <person name="Williams K.H."/>
            <person name="Banfield J.F."/>
        </authorList>
    </citation>
    <scope>NUCLEOTIDE SEQUENCE [LARGE SCALE GENOMIC DNA]</scope>
</reference>
<evidence type="ECO:0000256" key="7">
    <source>
        <dbReference type="ARBA" id="ARBA00023204"/>
    </source>
</evidence>
<dbReference type="InterPro" id="IPR011545">
    <property type="entry name" value="DEAD/DEAH_box_helicase_dom"/>
</dbReference>
<evidence type="ECO:0000313" key="10">
    <source>
        <dbReference type="EMBL" id="KKQ73161.1"/>
    </source>
</evidence>
<name>A0A0G0N7U0_9BACT</name>
<evidence type="ECO:0000259" key="9">
    <source>
        <dbReference type="PROSITE" id="PS51194"/>
    </source>
</evidence>
<dbReference type="InterPro" id="IPR014001">
    <property type="entry name" value="Helicase_ATP-bd"/>
</dbReference>
<evidence type="ECO:0000259" key="8">
    <source>
        <dbReference type="PROSITE" id="PS51192"/>
    </source>
</evidence>
<dbReference type="PROSITE" id="PS51194">
    <property type="entry name" value="HELICASE_CTER"/>
    <property type="match status" value="1"/>
</dbReference>
<dbReference type="PROSITE" id="PS51192">
    <property type="entry name" value="HELICASE_ATP_BIND_1"/>
    <property type="match status" value="1"/>
</dbReference>
<dbReference type="InterPro" id="IPR027417">
    <property type="entry name" value="P-loop_NTPase"/>
</dbReference>
<dbReference type="GO" id="GO:0003678">
    <property type="term" value="F:DNA helicase activity"/>
    <property type="evidence" value="ECO:0007669"/>
    <property type="project" value="TreeGrafter"/>
</dbReference>
<dbReference type="SUPFAM" id="SSF52540">
    <property type="entry name" value="P-loop containing nucleoside triphosphate hydrolases"/>
    <property type="match status" value="1"/>
</dbReference>
<evidence type="ECO:0000313" key="11">
    <source>
        <dbReference type="Proteomes" id="UP000034498"/>
    </source>
</evidence>
<evidence type="ECO:0000256" key="5">
    <source>
        <dbReference type="ARBA" id="ARBA00022840"/>
    </source>
</evidence>
<dbReference type="Pfam" id="PF00271">
    <property type="entry name" value="Helicase_C"/>
    <property type="match status" value="1"/>
</dbReference>
<dbReference type="Gene3D" id="3.40.50.300">
    <property type="entry name" value="P-loop containing nucleotide triphosphate hydrolases"/>
    <property type="match status" value="2"/>
</dbReference>
<evidence type="ECO:0000256" key="3">
    <source>
        <dbReference type="ARBA" id="ARBA00022801"/>
    </source>
</evidence>
<keyword evidence="2" id="KW-0227">DNA damage</keyword>
<dbReference type="EMBL" id="LBUX01000037">
    <property type="protein sequence ID" value="KKQ73161.1"/>
    <property type="molecule type" value="Genomic_DNA"/>
</dbReference>
<evidence type="ECO:0000256" key="4">
    <source>
        <dbReference type="ARBA" id="ARBA00022806"/>
    </source>
</evidence>
<dbReference type="STRING" id="1618336.US94_C0037G0005"/>
<accession>A0A0G0N7U0</accession>
<keyword evidence="3" id="KW-0378">Hydrolase</keyword>
<gene>
    <name evidence="10" type="ORF">US94_C0037G0005</name>
</gene>
<dbReference type="Pfam" id="PF19833">
    <property type="entry name" value="RecG_dom3_C"/>
    <property type="match status" value="1"/>
</dbReference>
<dbReference type="Proteomes" id="UP000034498">
    <property type="component" value="Unassembled WGS sequence"/>
</dbReference>
<dbReference type="PANTHER" id="PTHR47964:SF1">
    <property type="entry name" value="ATP-DEPENDENT DNA HELICASE HOMOLOG RECG, CHLOROPLASTIC"/>
    <property type="match status" value="1"/>
</dbReference>
<dbReference type="GO" id="GO:0006281">
    <property type="term" value="P:DNA repair"/>
    <property type="evidence" value="ECO:0007669"/>
    <property type="project" value="UniProtKB-KW"/>
</dbReference>
<organism evidence="10 11">
    <name type="scientific">Berkelbacteria bacterium GW2011_GWB1_38_5</name>
    <dbReference type="NCBI Taxonomy" id="1618336"/>
    <lineage>
        <taxon>Bacteria</taxon>
        <taxon>Candidatus Berkelbacteria</taxon>
    </lineage>
</organism>
<evidence type="ECO:0000256" key="1">
    <source>
        <dbReference type="ARBA" id="ARBA00022741"/>
    </source>
</evidence>
<dbReference type="PANTHER" id="PTHR47964">
    <property type="entry name" value="ATP-DEPENDENT DNA HELICASE HOMOLOG RECG, CHLOROPLASTIC"/>
    <property type="match status" value="1"/>
</dbReference>
<dbReference type="InterPro" id="IPR001650">
    <property type="entry name" value="Helicase_C-like"/>
</dbReference>
<feature type="domain" description="Helicase C-terminal" evidence="9">
    <location>
        <begin position="136"/>
        <end position="303"/>
    </location>
</feature>
<keyword evidence="1" id="KW-0547">Nucleotide-binding</keyword>
<keyword evidence="5" id="KW-0067">ATP-binding</keyword>
<dbReference type="AlphaFoldDB" id="A0A0G0N7U0"/>
<keyword evidence="7" id="KW-0234">DNA repair</keyword>